<sequence length="162" mass="15936">MNVLEQVQRGQERARDAAGAALDRQRQGAVVGPREVRPFGRGEIAAGREKKQQPVVVVVCGSADDAGFEVGAGHGGQGVVVDDALGGGHGALGGGGRVEAGAGAVLGGGQLAGLGEAFYDVGEDGGGVGEPDVSQAVGGLAQGGRGGEAVDGLEDVDDELRR</sequence>
<gene>
    <name evidence="2" type="ORF">HO173_005223</name>
</gene>
<accession>A0A8H6FX71</accession>
<dbReference type="AlphaFoldDB" id="A0A8H6FX71"/>
<comment type="caution">
    <text evidence="2">The sequence shown here is derived from an EMBL/GenBank/DDBJ whole genome shotgun (WGS) entry which is preliminary data.</text>
</comment>
<evidence type="ECO:0000313" key="3">
    <source>
        <dbReference type="Proteomes" id="UP000578531"/>
    </source>
</evidence>
<feature type="region of interest" description="Disordered" evidence="1">
    <location>
        <begin position="123"/>
        <end position="162"/>
    </location>
</feature>
<proteinExistence type="predicted"/>
<evidence type="ECO:0000313" key="2">
    <source>
        <dbReference type="EMBL" id="KAF6236442.1"/>
    </source>
</evidence>
<reference evidence="2 3" key="1">
    <citation type="journal article" date="2020" name="Genomics">
        <title>Complete, high-quality genomes from long-read metagenomic sequencing of two wolf lichen thalli reveals enigmatic genome architecture.</title>
        <authorList>
            <person name="McKenzie S.K."/>
            <person name="Walston R.F."/>
            <person name="Allen J.L."/>
        </authorList>
    </citation>
    <scope>NUCLEOTIDE SEQUENCE [LARGE SCALE GENOMIC DNA]</scope>
    <source>
        <strain evidence="2">WasteWater2</strain>
    </source>
</reference>
<keyword evidence="3" id="KW-1185">Reference proteome</keyword>
<dbReference type="GeneID" id="59286887"/>
<protein>
    <submittedName>
        <fullName evidence="2">Uncharacterized protein</fullName>
    </submittedName>
</protein>
<dbReference type="EMBL" id="JACCJC010000018">
    <property type="protein sequence ID" value="KAF6236442.1"/>
    <property type="molecule type" value="Genomic_DNA"/>
</dbReference>
<dbReference type="RefSeq" id="XP_037165781.1">
    <property type="nucleotide sequence ID" value="XM_037307141.1"/>
</dbReference>
<name>A0A8H6FX71_9LECA</name>
<feature type="compositionally biased region" description="Gly residues" evidence="1">
    <location>
        <begin position="140"/>
        <end position="149"/>
    </location>
</feature>
<feature type="region of interest" description="Disordered" evidence="1">
    <location>
        <begin position="1"/>
        <end position="34"/>
    </location>
</feature>
<organism evidence="2 3">
    <name type="scientific">Letharia columbiana</name>
    <dbReference type="NCBI Taxonomy" id="112416"/>
    <lineage>
        <taxon>Eukaryota</taxon>
        <taxon>Fungi</taxon>
        <taxon>Dikarya</taxon>
        <taxon>Ascomycota</taxon>
        <taxon>Pezizomycotina</taxon>
        <taxon>Lecanoromycetes</taxon>
        <taxon>OSLEUM clade</taxon>
        <taxon>Lecanoromycetidae</taxon>
        <taxon>Lecanorales</taxon>
        <taxon>Lecanorineae</taxon>
        <taxon>Parmeliaceae</taxon>
        <taxon>Letharia</taxon>
    </lineage>
</organism>
<feature type="compositionally biased region" description="Acidic residues" evidence="1">
    <location>
        <begin position="151"/>
        <end position="162"/>
    </location>
</feature>
<dbReference type="Proteomes" id="UP000578531">
    <property type="component" value="Unassembled WGS sequence"/>
</dbReference>
<evidence type="ECO:0000256" key="1">
    <source>
        <dbReference type="SAM" id="MobiDB-lite"/>
    </source>
</evidence>